<evidence type="ECO:0000259" key="6">
    <source>
        <dbReference type="SMART" id="SM00479"/>
    </source>
</evidence>
<organism evidence="7 8">
    <name type="scientific">Succinivibrio faecicola</name>
    <dbReference type="NCBI Taxonomy" id="2820300"/>
    <lineage>
        <taxon>Bacteria</taxon>
        <taxon>Pseudomonadati</taxon>
        <taxon>Pseudomonadota</taxon>
        <taxon>Gammaproteobacteria</taxon>
        <taxon>Aeromonadales</taxon>
        <taxon>Succinivibrionaceae</taxon>
        <taxon>Succinivibrio</taxon>
    </lineage>
</organism>
<dbReference type="EC" id="3.1.13.-" evidence="5"/>
<dbReference type="Gene3D" id="3.30.420.10">
    <property type="entry name" value="Ribonuclease H-like superfamily/Ribonuclease H"/>
    <property type="match status" value="1"/>
</dbReference>
<name>A0ABS7DHC7_9GAMM</name>
<protein>
    <recommendedName>
        <fullName evidence="5">Ribonuclease T</fullName>
        <ecNumber evidence="5">3.1.13.-</ecNumber>
    </recommendedName>
    <alternativeName>
        <fullName evidence="5">Exoribonuclease T</fullName>
        <shortName evidence="5">RNase T</shortName>
    </alternativeName>
</protein>
<dbReference type="SUPFAM" id="SSF53098">
    <property type="entry name" value="Ribonuclease H-like"/>
    <property type="match status" value="1"/>
</dbReference>
<evidence type="ECO:0000313" key="7">
    <source>
        <dbReference type="EMBL" id="MBW7570703.1"/>
    </source>
</evidence>
<feature type="binding site" evidence="5">
    <location>
        <position position="39"/>
    </location>
    <ligand>
        <name>Mg(2+)</name>
        <dbReference type="ChEBI" id="CHEBI:18420"/>
        <label>2</label>
        <note>catalytic</note>
    </ligand>
</feature>
<keyword evidence="1 5" id="KW-0819">tRNA processing</keyword>
<dbReference type="InterPro" id="IPR005987">
    <property type="entry name" value="RNase_T"/>
</dbReference>
<dbReference type="SMART" id="SM00479">
    <property type="entry name" value="EXOIII"/>
    <property type="match status" value="1"/>
</dbReference>
<evidence type="ECO:0000256" key="3">
    <source>
        <dbReference type="ARBA" id="ARBA00022801"/>
    </source>
</evidence>
<dbReference type="PANTHER" id="PTHR30231:SF2">
    <property type="entry name" value="RIBONUCLEASE T"/>
    <property type="match status" value="1"/>
</dbReference>
<feature type="binding site" evidence="5">
    <location>
        <position position="37"/>
    </location>
    <ligand>
        <name>Mg(2+)</name>
        <dbReference type="ChEBI" id="CHEBI:18420"/>
        <label>1</label>
        <note>catalytic</note>
    </ligand>
</feature>
<feature type="binding site" evidence="5">
    <location>
        <position position="195"/>
    </location>
    <ligand>
        <name>Mg(2+)</name>
        <dbReference type="ChEBI" id="CHEBI:18420"/>
        <label>2</label>
        <note>catalytic</note>
    </ligand>
</feature>
<comment type="caution">
    <text evidence="7">The sequence shown here is derived from an EMBL/GenBank/DDBJ whole genome shotgun (WGS) entry which is preliminary data.</text>
</comment>
<dbReference type="Pfam" id="PF00929">
    <property type="entry name" value="RNase_T"/>
    <property type="match status" value="1"/>
</dbReference>
<dbReference type="InterPro" id="IPR012337">
    <property type="entry name" value="RNaseH-like_sf"/>
</dbReference>
<gene>
    <name evidence="5 7" type="primary">rnt</name>
    <name evidence="7" type="ORF">J5V48_07340</name>
</gene>
<keyword evidence="2 5" id="KW-0540">Nuclease</keyword>
<dbReference type="InterPro" id="IPR036397">
    <property type="entry name" value="RNaseH_sf"/>
</dbReference>
<dbReference type="PANTHER" id="PTHR30231">
    <property type="entry name" value="DNA POLYMERASE III SUBUNIT EPSILON"/>
    <property type="match status" value="1"/>
</dbReference>
<keyword evidence="5" id="KW-0460">Magnesium</keyword>
<dbReference type="EMBL" id="JAGFNY010000026">
    <property type="protein sequence ID" value="MBW7570703.1"/>
    <property type="molecule type" value="Genomic_DNA"/>
</dbReference>
<evidence type="ECO:0000256" key="5">
    <source>
        <dbReference type="HAMAP-Rule" id="MF_00157"/>
    </source>
</evidence>
<feature type="binding site" evidence="5">
    <location>
        <position position="37"/>
    </location>
    <ligand>
        <name>Mg(2+)</name>
        <dbReference type="ChEBI" id="CHEBI:18420"/>
        <label>2</label>
        <note>catalytic</note>
    </ligand>
</feature>
<feature type="site" description="Important for substrate binding and specificity" evidence="5">
    <location>
        <position position="138"/>
    </location>
</feature>
<evidence type="ECO:0000256" key="4">
    <source>
        <dbReference type="ARBA" id="ARBA00022839"/>
    </source>
</evidence>
<comment type="similarity">
    <text evidence="5">Belongs to the RNase T family.</text>
</comment>
<accession>A0ABS7DHC7</accession>
<feature type="domain" description="Exonuclease" evidence="6">
    <location>
        <begin position="32"/>
        <end position="217"/>
    </location>
</feature>
<evidence type="ECO:0000256" key="2">
    <source>
        <dbReference type="ARBA" id="ARBA00022722"/>
    </source>
</evidence>
<dbReference type="HAMAP" id="MF_00157">
    <property type="entry name" value="RNase_T"/>
    <property type="match status" value="1"/>
</dbReference>
<dbReference type="InterPro" id="IPR013520">
    <property type="entry name" value="Ribonucl_H"/>
</dbReference>
<feature type="binding site" evidence="5">
    <location>
        <position position="200"/>
    </location>
    <ligand>
        <name>Mg(2+)</name>
        <dbReference type="ChEBI" id="CHEBI:18420"/>
        <label>2</label>
        <note>catalytic</note>
    </ligand>
</feature>
<comment type="cofactor">
    <cofactor evidence="5">
        <name>Mg(2+)</name>
        <dbReference type="ChEBI" id="CHEBI:18420"/>
    </cofactor>
    <text evidence="5">Binds two Mg(2+) per subunit. The active form of the enzyme binds two Mg(2+) ions in its active site. The first Mg(2+) forms only one salt bridge with the protein.</text>
</comment>
<proteinExistence type="inferred from homology"/>
<keyword evidence="5" id="KW-0479">Metal-binding</keyword>
<feature type="site" description="Important for substrate binding and specificity" evidence="5">
    <location>
        <position position="43"/>
    </location>
</feature>
<comment type="function">
    <text evidence="5">Trims short 3' overhangs of a variety of RNA species, leaving a one or two nucleotide 3' overhang. Responsible for the end-turnover of tRNA: specifically removes the terminal AMP residue from uncharged tRNA (tRNA-C-C-A). Also appears to be involved in tRNA biosynthesis.</text>
</comment>
<evidence type="ECO:0000256" key="1">
    <source>
        <dbReference type="ARBA" id="ARBA00022694"/>
    </source>
</evidence>
<comment type="subunit">
    <text evidence="5">Homodimer.</text>
</comment>
<dbReference type="Proteomes" id="UP000731465">
    <property type="component" value="Unassembled WGS sequence"/>
</dbReference>
<feature type="active site" description="Proton donor/acceptor" evidence="5">
    <location>
        <position position="195"/>
    </location>
</feature>
<sequence length="238" mass="26521">MNSENSPKSTPSYSVSQAEQDYSIKSRFRGFLPVVVDVETAGFDPKKDALLEVAMMTVKIDENGKFVPDELFKANIRPFEGANINESNIKFLGIDPFDESRDLKTEEEALLPMFKAISKKVKAAKCKRAILVGHNGNFDLSFIYAAAERLNYKRCPFHPFSVFDTASLSLLVLGQSVLVKSCIASGIDFDLKEAHGAAYDTQKECELFCSILNKVTTFMGYPVNMNIDVDYGHEDKDS</sequence>
<feature type="site" description="Important for substrate binding and specificity" evidence="5">
    <location>
        <position position="160"/>
    </location>
</feature>
<keyword evidence="4 5" id="KW-0269">Exonuclease</keyword>
<feature type="site" description="Important for substrate binding and specificity" evidence="5">
    <location>
        <position position="91"/>
    </location>
</feature>
<evidence type="ECO:0000313" key="8">
    <source>
        <dbReference type="Proteomes" id="UP000731465"/>
    </source>
</evidence>
<keyword evidence="3 5" id="KW-0378">Hydrolase</keyword>
<reference evidence="7 8" key="1">
    <citation type="submission" date="2021-03" db="EMBL/GenBank/DDBJ databases">
        <title>Succinivibrio sp. nov. isolated from feces of cow.</title>
        <authorList>
            <person name="Choi J.-Y."/>
        </authorList>
    </citation>
    <scope>NUCLEOTIDE SEQUENCE [LARGE SCALE GENOMIC DNA]</scope>
    <source>
        <strain evidence="7 8">AGMB01872</strain>
    </source>
</reference>
<dbReference type="NCBIfam" id="TIGR01298">
    <property type="entry name" value="RNaseT"/>
    <property type="match status" value="1"/>
</dbReference>
<dbReference type="GO" id="GO:0016787">
    <property type="term" value="F:hydrolase activity"/>
    <property type="evidence" value="ECO:0007669"/>
    <property type="project" value="UniProtKB-KW"/>
</dbReference>
<keyword evidence="8" id="KW-1185">Reference proteome</keyword>